<dbReference type="AlphaFoldDB" id="F3QSF3"/>
<proteinExistence type="predicted"/>
<evidence type="ECO:0000313" key="1">
    <source>
        <dbReference type="EMBL" id="EGG55240.1"/>
    </source>
</evidence>
<dbReference type="EMBL" id="AFBR01000028">
    <property type="protein sequence ID" value="EGG55240.1"/>
    <property type="molecule type" value="Genomic_DNA"/>
</dbReference>
<dbReference type="HOGENOM" id="CLU_203253_0_0_10"/>
<accession>F3QSF3</accession>
<keyword evidence="2" id="KW-1185">Reference proteome</keyword>
<name>F3QSF3_9BACT</name>
<protein>
    <submittedName>
        <fullName evidence="1">Uncharacterized protein</fullName>
    </submittedName>
</protein>
<gene>
    <name evidence="1" type="ORF">HMPREF9442_01111</name>
</gene>
<evidence type="ECO:0000313" key="2">
    <source>
        <dbReference type="Proteomes" id="UP000005546"/>
    </source>
</evidence>
<reference evidence="1 2" key="1">
    <citation type="submission" date="2011-02" db="EMBL/GenBank/DDBJ databases">
        <authorList>
            <person name="Weinstock G."/>
            <person name="Sodergren E."/>
            <person name="Clifton S."/>
            <person name="Fulton L."/>
            <person name="Fulton B."/>
            <person name="Courtney L."/>
            <person name="Fronick C."/>
            <person name="Harrison M."/>
            <person name="Strong C."/>
            <person name="Farmer C."/>
            <person name="Delahaunty K."/>
            <person name="Markovic C."/>
            <person name="Hall O."/>
            <person name="Minx P."/>
            <person name="Tomlinson C."/>
            <person name="Mitreva M."/>
            <person name="Hou S."/>
            <person name="Chen J."/>
            <person name="Wollam A."/>
            <person name="Pepin K.H."/>
            <person name="Johnson M."/>
            <person name="Bhonagiri V."/>
            <person name="Zhang X."/>
            <person name="Suruliraj S."/>
            <person name="Warren W."/>
            <person name="Chinwalla A."/>
            <person name="Mardis E.R."/>
            <person name="Wilson R.K."/>
        </authorList>
    </citation>
    <scope>NUCLEOTIDE SEQUENCE [LARGE SCALE GENOMIC DNA]</scope>
    <source>
        <strain evidence="1 2">YIT 11841</strain>
    </source>
</reference>
<sequence>MAIFLCNPFQNEIVMEQKQNEVYAAITLALHEYQGYTMHVPESGILTLGNADTEWNSKLRTQRQLPEHKF</sequence>
<dbReference type="Proteomes" id="UP000005546">
    <property type="component" value="Unassembled WGS sequence"/>
</dbReference>
<dbReference type="STRING" id="762982.HMPREF9442_01111"/>
<comment type="caution">
    <text evidence="1">The sequence shown here is derived from an EMBL/GenBank/DDBJ whole genome shotgun (WGS) entry which is preliminary data.</text>
</comment>
<organism evidence="1 2">
    <name type="scientific">Paraprevotella xylaniphila YIT 11841</name>
    <dbReference type="NCBI Taxonomy" id="762982"/>
    <lineage>
        <taxon>Bacteria</taxon>
        <taxon>Pseudomonadati</taxon>
        <taxon>Bacteroidota</taxon>
        <taxon>Bacteroidia</taxon>
        <taxon>Bacteroidales</taxon>
        <taxon>Prevotellaceae</taxon>
        <taxon>Paraprevotella</taxon>
    </lineage>
</organism>